<dbReference type="InterPro" id="IPR039748">
    <property type="entry name" value="RPC3"/>
</dbReference>
<dbReference type="Gene3D" id="1.10.10.10">
    <property type="entry name" value="Winged helix-like DNA-binding domain superfamily/Winged helix DNA-binding domain"/>
    <property type="match status" value="4"/>
</dbReference>
<dbReference type="InterPro" id="IPR013197">
    <property type="entry name" value="RNA_pol_III_RPC82-rel_HTH"/>
</dbReference>
<comment type="subunit">
    <text evidence="7">Component of the RNA polymerase III (Pol III) complex consisting of 17 subunits.</text>
</comment>
<accession>A0AA39A3N3</accession>
<feature type="domain" description="RNA polymerase III Rpc82 C -terminal" evidence="8">
    <location>
        <begin position="153"/>
        <end position="340"/>
    </location>
</feature>
<evidence type="ECO:0000256" key="5">
    <source>
        <dbReference type="ARBA" id="ARBA00023163"/>
    </source>
</evidence>
<dbReference type="Pfam" id="PF08221">
    <property type="entry name" value="HTH_9"/>
    <property type="match status" value="1"/>
</dbReference>
<dbReference type="PANTHER" id="PTHR12949">
    <property type="entry name" value="RNA POLYMERASE III DNA DIRECTED -RELATED"/>
    <property type="match status" value="1"/>
</dbReference>
<evidence type="ECO:0000256" key="7">
    <source>
        <dbReference type="RuleBase" id="RU367076"/>
    </source>
</evidence>
<dbReference type="Pfam" id="PF22536">
    <property type="entry name" value="WHD_POLR3C"/>
    <property type="match status" value="1"/>
</dbReference>
<evidence type="ECO:0000259" key="9">
    <source>
        <dbReference type="Pfam" id="PF08221"/>
    </source>
</evidence>
<dbReference type="GO" id="GO:0003697">
    <property type="term" value="F:single-stranded DNA binding"/>
    <property type="evidence" value="ECO:0007669"/>
    <property type="project" value="UniProtKB-UniRule"/>
</dbReference>
<dbReference type="GO" id="GO:0006351">
    <property type="term" value="P:DNA-templated transcription"/>
    <property type="evidence" value="ECO:0007669"/>
    <property type="project" value="InterPro"/>
</dbReference>
<evidence type="ECO:0000256" key="4">
    <source>
        <dbReference type="ARBA" id="ARBA00022478"/>
    </source>
</evidence>
<comment type="function">
    <text evidence="7">DNA-dependent RNA polymerase catalyzes the transcription of DNA into RNA using the four ribonucleoside triphosphates as substrates. Specific core component of RNA polymerase III which synthesizes small RNAs, such as 5S rRNA and tRNAs.</text>
</comment>
<comment type="similarity">
    <text evidence="2 7">Belongs to the eukaryotic RPC3/POLR3C RNA polymerase subunit family.</text>
</comment>
<keyword evidence="6 7" id="KW-0539">Nucleus</keyword>
<evidence type="ECO:0000256" key="1">
    <source>
        <dbReference type="ARBA" id="ARBA00004123"/>
    </source>
</evidence>
<keyword evidence="12" id="KW-1185">Reference proteome</keyword>
<evidence type="ECO:0000256" key="2">
    <source>
        <dbReference type="ARBA" id="ARBA00007206"/>
    </source>
</evidence>
<dbReference type="FunFam" id="1.10.10.10:FF:000218">
    <property type="entry name" value="DNA-directed RNA polymerase III subunit RPC3"/>
    <property type="match status" value="1"/>
</dbReference>
<dbReference type="EMBL" id="JARBHA010000005">
    <property type="protein sequence ID" value="KAJ9700261.1"/>
    <property type="molecule type" value="Genomic_DNA"/>
</dbReference>
<reference evidence="11 12" key="1">
    <citation type="journal article" date="2023" name="BMC Biotechnol.">
        <title>Vitis rotundifolia cv Carlos genome sequencing.</title>
        <authorList>
            <person name="Huff M."/>
            <person name="Hulse-Kemp A."/>
            <person name="Scheffler B."/>
            <person name="Youngblood R."/>
            <person name="Simpson S."/>
            <person name="Babiker E."/>
            <person name="Staton M."/>
        </authorList>
    </citation>
    <scope>NUCLEOTIDE SEQUENCE [LARGE SCALE GENOMIC DNA]</scope>
    <source>
        <tissue evidence="11">Leaf</tissue>
    </source>
</reference>
<evidence type="ECO:0000259" key="8">
    <source>
        <dbReference type="Pfam" id="PF05645"/>
    </source>
</evidence>
<dbReference type="AlphaFoldDB" id="A0AA39A3N3"/>
<feature type="domain" description="DNA-directed RNA polymerase III subunit RPC3 winged-helix" evidence="10">
    <location>
        <begin position="378"/>
        <end position="444"/>
    </location>
</feature>
<proteinExistence type="inferred from homology"/>
<comment type="caution">
    <text evidence="11">The sequence shown here is derived from an EMBL/GenBank/DDBJ whole genome shotgun (WGS) entry which is preliminary data.</text>
</comment>
<dbReference type="PANTHER" id="PTHR12949:SF0">
    <property type="entry name" value="DNA-DIRECTED RNA POLYMERASE III SUBUNIT RPC3"/>
    <property type="match status" value="1"/>
</dbReference>
<dbReference type="FunFam" id="1.10.10.10:FF:000420">
    <property type="entry name" value="RNA polymerase III subunit, putative"/>
    <property type="match status" value="1"/>
</dbReference>
<evidence type="ECO:0000256" key="6">
    <source>
        <dbReference type="ARBA" id="ARBA00023242"/>
    </source>
</evidence>
<dbReference type="GO" id="GO:0005666">
    <property type="term" value="C:RNA polymerase III complex"/>
    <property type="evidence" value="ECO:0007669"/>
    <property type="project" value="UniProtKB-UniRule"/>
</dbReference>
<dbReference type="Pfam" id="PF05645">
    <property type="entry name" value="RNA_pol_Rpc82"/>
    <property type="match status" value="1"/>
</dbReference>
<dbReference type="InterPro" id="IPR036388">
    <property type="entry name" value="WH-like_DNA-bd_sf"/>
</dbReference>
<name>A0AA39A3N3_VITRO</name>
<dbReference type="FunFam" id="1.10.10.10:FF:000515">
    <property type="entry name" value="DNA-directed RNA polymerase III subunit rpc3"/>
    <property type="match status" value="1"/>
</dbReference>
<evidence type="ECO:0000256" key="3">
    <source>
        <dbReference type="ARBA" id="ARBA00016689"/>
    </source>
</evidence>
<dbReference type="Proteomes" id="UP001168098">
    <property type="component" value="Unassembled WGS sequence"/>
</dbReference>
<feature type="domain" description="RNA polymerase III subunit RPC82-related helix-turn-helix" evidence="9">
    <location>
        <begin position="8"/>
        <end position="68"/>
    </location>
</feature>
<gene>
    <name evidence="11" type="ORF">PVL29_005874</name>
</gene>
<sequence length="517" mass="58351">MTPEYGIKLAVHLISTDFGDHAAKVCDCLLRKGTLALDDIVRTTKLSPQQVKTYLKVLIQHNCVQAFAMEHEGGCGEGPVVVTQYMLLFDNILHRMRFPKLLAIVSEELDKECEELFEAFLKHGWLTLQQILDRVPSNQNDGNCTVQDALRGSFTKLVNAHYVERCPAPDPFLVPPDEEKTPARKHDANSAKAVEELEIGEQCDIAKATPSKAKGFPVITDTCSDINGDKSIDNPPGVVIGKKRKQDALKLDTESGATSEKDVPWRANYKELVCHLRHKACIENVRARMDSGAAIVLSAMLEATQSAEKNVKEEISVPLSINTITEAVMQSEAGHSMTLERIRASLVQLGCHPNGVGADETYNIDLKKIIELAQNDEVESMVLKRYGREAHRIFRLLSKSCCPLETNKISDTTFIEKKEAAKILYKLWKDECLHMEKIVLNESRQSQFMLWKVKKDTFWRHILDEMYHAALNLSIRIIELRRDKHVGALRERDVRLAILLQASLMKLDDALMLFHDF</sequence>
<dbReference type="InterPro" id="IPR008806">
    <property type="entry name" value="RNA_pol_III_Rpc82_C"/>
</dbReference>
<evidence type="ECO:0000313" key="11">
    <source>
        <dbReference type="EMBL" id="KAJ9700261.1"/>
    </source>
</evidence>
<protein>
    <recommendedName>
        <fullName evidence="3 7">DNA-directed RNA polymerase III subunit RPC3</fullName>
        <shortName evidence="7">RNA polymerase III subunit C3</shortName>
    </recommendedName>
</protein>
<comment type="subcellular location">
    <subcellularLocation>
        <location evidence="1 7">Nucleus</location>
    </subcellularLocation>
</comment>
<keyword evidence="4 7" id="KW-0240">DNA-directed RNA polymerase</keyword>
<evidence type="ECO:0000313" key="12">
    <source>
        <dbReference type="Proteomes" id="UP001168098"/>
    </source>
</evidence>
<dbReference type="InterPro" id="IPR055207">
    <property type="entry name" value="POLR3C_WHD"/>
</dbReference>
<organism evidence="11 12">
    <name type="scientific">Vitis rotundifolia</name>
    <name type="common">Muscadine grape</name>
    <dbReference type="NCBI Taxonomy" id="103349"/>
    <lineage>
        <taxon>Eukaryota</taxon>
        <taxon>Viridiplantae</taxon>
        <taxon>Streptophyta</taxon>
        <taxon>Embryophyta</taxon>
        <taxon>Tracheophyta</taxon>
        <taxon>Spermatophyta</taxon>
        <taxon>Magnoliopsida</taxon>
        <taxon>eudicotyledons</taxon>
        <taxon>Gunneridae</taxon>
        <taxon>Pentapetalae</taxon>
        <taxon>rosids</taxon>
        <taxon>Vitales</taxon>
        <taxon>Vitaceae</taxon>
        <taxon>Viteae</taxon>
        <taxon>Vitis</taxon>
    </lineage>
</organism>
<keyword evidence="5 7" id="KW-0804">Transcription</keyword>
<evidence type="ECO:0000259" key="10">
    <source>
        <dbReference type="Pfam" id="PF22536"/>
    </source>
</evidence>